<feature type="compositionally biased region" description="Acidic residues" evidence="5">
    <location>
        <begin position="32"/>
        <end position="45"/>
    </location>
</feature>
<keyword evidence="3" id="KW-0862">Zinc</keyword>
<dbReference type="PROSITE" id="PS50966">
    <property type="entry name" value="ZF_SWIM"/>
    <property type="match status" value="1"/>
</dbReference>
<dbReference type="Pfam" id="PF03101">
    <property type="entry name" value="FAR1"/>
    <property type="match status" value="1"/>
</dbReference>
<protein>
    <recommendedName>
        <fullName evidence="6">SWIM-type domain-containing protein</fullName>
    </recommendedName>
</protein>
<evidence type="ECO:0000256" key="1">
    <source>
        <dbReference type="ARBA" id="ARBA00022723"/>
    </source>
</evidence>
<keyword evidence="1" id="KW-0479">Metal-binding</keyword>
<reference evidence="8" key="1">
    <citation type="journal article" date="2017" name="Front. Plant Sci.">
        <title>Climate Clever Clovers: New Paradigm to Reduce the Environmental Footprint of Ruminants by Breeding Low Methanogenic Forages Utilizing Haplotype Variation.</title>
        <authorList>
            <person name="Kaur P."/>
            <person name="Appels R."/>
            <person name="Bayer P.E."/>
            <person name="Keeble-Gagnere G."/>
            <person name="Wang J."/>
            <person name="Hirakawa H."/>
            <person name="Shirasawa K."/>
            <person name="Vercoe P."/>
            <person name="Stefanova K."/>
            <person name="Durmic Z."/>
            <person name="Nichols P."/>
            <person name="Revell C."/>
            <person name="Isobe S.N."/>
            <person name="Edwards D."/>
            <person name="Erskine W."/>
        </authorList>
    </citation>
    <scope>NUCLEOTIDE SEQUENCE [LARGE SCALE GENOMIC DNA]</scope>
    <source>
        <strain evidence="8">cv. Daliak</strain>
    </source>
</reference>
<dbReference type="InterPro" id="IPR006564">
    <property type="entry name" value="Znf_PMZ"/>
</dbReference>
<dbReference type="PANTHER" id="PTHR47718:SF15">
    <property type="entry name" value="PROTEIN FAR1-RELATED SEQUENCE 5-LIKE"/>
    <property type="match status" value="1"/>
</dbReference>
<evidence type="ECO:0000256" key="3">
    <source>
        <dbReference type="ARBA" id="ARBA00022833"/>
    </source>
</evidence>
<dbReference type="OrthoDB" id="1421306at2759"/>
<accession>A0A2Z6P913</accession>
<gene>
    <name evidence="7" type="ORF">TSUD_401200</name>
</gene>
<sequence length="721" mass="83414">MLSYAVLHIVIFEMENFRDTYRDVDVSSTESESSDASDAEYESSDDVASSSHQSSNDDYVADNDINDDEDTVQEEGSNNHAIVGGSLVSVKSVNADQIRAMEFGSVPETYDFYYRYGKCHGFRVRKSDIRKKLTEDGEVLILMRQFVCSNEGLRSFKHLSRKNRLRDHRRLTRTDCMARIRLIYKPKQGTYAVSVFHETDNHELTPSRYVHLHPVYRKISESDKAQIDGLQSNGIRTCHIMGYMIAQKGGYPRVGFTQKDLYNYFDKKMRACVKDGDVSAGLNYLNVKSSTDPMLYAEYSVDSDGRMKTLFWADDISRSDYFCFGDVLAFDTTYKKNKYNYPLVVFSGCNHHLQTVIFGVALVADEMTETYKWLLKTFLACMENKSPQGVITDGDGAMREAVKQIFPDATHRLCAWHLNKNAGENIKNNKFLSDFSRAMYSNFTPEEFEDFWAKLVKEHKLGSNAWVAKTYENKKRWASAYLRNRFFGHIRTTYQCEAINAIIMTYVRRKRCIYEFMHNFEQALRGYRNNELVADFKSKFSQPVLTSHLILIETDAAKKYTAEVFLEVREQILKIVALMVRSKVVTGDVSTYTLTKYCATEVIRKIVYDVSSKSFQCSCRMFESRGLPCSHIFYVIKEEHIDHILDRLVLSRWTKDAKVGLFNMAYDEDEDMHKRYIEQTRFGAFCSSFTVFCREVSKKEGVYGDAMDDIMKLHQKYCPPV</sequence>
<dbReference type="InterPro" id="IPR004330">
    <property type="entry name" value="FAR1_DNA_bnd_dom"/>
</dbReference>
<evidence type="ECO:0000256" key="5">
    <source>
        <dbReference type="SAM" id="MobiDB-lite"/>
    </source>
</evidence>
<dbReference type="Pfam" id="PF10551">
    <property type="entry name" value="MULE"/>
    <property type="match status" value="1"/>
</dbReference>
<name>A0A2Z6P913_TRISU</name>
<dbReference type="EMBL" id="DF974166">
    <property type="protein sequence ID" value="GAU45980.1"/>
    <property type="molecule type" value="Genomic_DNA"/>
</dbReference>
<keyword evidence="8" id="KW-1185">Reference proteome</keyword>
<dbReference type="Pfam" id="PF04434">
    <property type="entry name" value="SWIM"/>
    <property type="match status" value="1"/>
</dbReference>
<evidence type="ECO:0000256" key="2">
    <source>
        <dbReference type="ARBA" id="ARBA00022771"/>
    </source>
</evidence>
<dbReference type="GO" id="GO:0008270">
    <property type="term" value="F:zinc ion binding"/>
    <property type="evidence" value="ECO:0007669"/>
    <property type="project" value="UniProtKB-KW"/>
</dbReference>
<dbReference type="InterPro" id="IPR018289">
    <property type="entry name" value="MULE_transposase_dom"/>
</dbReference>
<evidence type="ECO:0000313" key="7">
    <source>
        <dbReference type="EMBL" id="GAU45980.1"/>
    </source>
</evidence>
<evidence type="ECO:0000259" key="6">
    <source>
        <dbReference type="PROSITE" id="PS50966"/>
    </source>
</evidence>
<dbReference type="AlphaFoldDB" id="A0A2Z6P913"/>
<dbReference type="Proteomes" id="UP000242715">
    <property type="component" value="Unassembled WGS sequence"/>
</dbReference>
<dbReference type="SMART" id="SM00575">
    <property type="entry name" value="ZnF_PMZ"/>
    <property type="match status" value="1"/>
</dbReference>
<dbReference type="InterPro" id="IPR007527">
    <property type="entry name" value="Znf_SWIM"/>
</dbReference>
<organism evidence="7 8">
    <name type="scientific">Trifolium subterraneum</name>
    <name type="common">Subterranean clover</name>
    <dbReference type="NCBI Taxonomy" id="3900"/>
    <lineage>
        <taxon>Eukaryota</taxon>
        <taxon>Viridiplantae</taxon>
        <taxon>Streptophyta</taxon>
        <taxon>Embryophyta</taxon>
        <taxon>Tracheophyta</taxon>
        <taxon>Spermatophyta</taxon>
        <taxon>Magnoliopsida</taxon>
        <taxon>eudicotyledons</taxon>
        <taxon>Gunneridae</taxon>
        <taxon>Pentapetalae</taxon>
        <taxon>rosids</taxon>
        <taxon>fabids</taxon>
        <taxon>Fabales</taxon>
        <taxon>Fabaceae</taxon>
        <taxon>Papilionoideae</taxon>
        <taxon>50 kb inversion clade</taxon>
        <taxon>NPAAA clade</taxon>
        <taxon>Hologalegina</taxon>
        <taxon>IRL clade</taxon>
        <taxon>Trifolieae</taxon>
        <taxon>Trifolium</taxon>
    </lineage>
</organism>
<proteinExistence type="predicted"/>
<feature type="domain" description="SWIM-type" evidence="6">
    <location>
        <begin position="608"/>
        <end position="640"/>
    </location>
</feature>
<feature type="compositionally biased region" description="Low complexity" evidence="5">
    <location>
        <begin position="46"/>
        <end position="58"/>
    </location>
</feature>
<dbReference type="PANTHER" id="PTHR47718">
    <property type="entry name" value="OS01G0519700 PROTEIN"/>
    <property type="match status" value="1"/>
</dbReference>
<evidence type="ECO:0000256" key="4">
    <source>
        <dbReference type="PROSITE-ProRule" id="PRU00325"/>
    </source>
</evidence>
<evidence type="ECO:0000313" key="8">
    <source>
        <dbReference type="Proteomes" id="UP000242715"/>
    </source>
</evidence>
<keyword evidence="2 4" id="KW-0863">Zinc-finger</keyword>
<feature type="region of interest" description="Disordered" evidence="5">
    <location>
        <begin position="28"/>
        <end position="78"/>
    </location>
</feature>
<feature type="compositionally biased region" description="Acidic residues" evidence="5">
    <location>
        <begin position="59"/>
        <end position="73"/>
    </location>
</feature>